<dbReference type="InterPro" id="IPR050211">
    <property type="entry name" value="FOX_domain-containing"/>
</dbReference>
<proteinExistence type="predicted"/>
<keyword evidence="1 2" id="KW-0238">DNA-binding</keyword>
<sequence length="460" mass="49639">MVSSPGPMRSSPVRPAKEVKLPYVLPLGPYSEDKPDCAYAGLIGQAILSSPEHRLTLQDIYEWITTVYPYYKRGEQTWMNSVRHCLSTMAVFRKVPRVRNEGKSLWAVFDEDVPAFANGGFKKSLCPDMVKLEKEKQAKRGPRKRGAATDDNRNTKRHKSEHVDAEGSRPAAPPPMLPPYFPPFHANPHHQPYYQAYAPHAIPAEVQAIPAEVVFPPLPPNAGFATSVSRPASVRPTSSAGSAARPVSAAGSVATEASIVRGRDRSPKPISSSSSVPALTPNCSSSSSPPLSFHASMMDDARYSSSPALSPAVAFYGYRRRRGRVGCGMVAQRTPDRSTRAQCYSSQAGRLQHIAPVEVEAAARCAEAVRGMSISRAAGMLFLMFFDIGSLGPARARVAHSRAQCSEGEAEGASTQRFDDAFPVRAHAAATPAPRLLRTGLAPRLANSASRVVVSGFHLL</sequence>
<dbReference type="InterPro" id="IPR036388">
    <property type="entry name" value="WH-like_DNA-bd_sf"/>
</dbReference>
<accession>A0A4Y9XSA2</accession>
<organism evidence="5 6">
    <name type="scientific">Rhodofomes roseus</name>
    <dbReference type="NCBI Taxonomy" id="34475"/>
    <lineage>
        <taxon>Eukaryota</taxon>
        <taxon>Fungi</taxon>
        <taxon>Dikarya</taxon>
        <taxon>Basidiomycota</taxon>
        <taxon>Agaricomycotina</taxon>
        <taxon>Agaricomycetes</taxon>
        <taxon>Polyporales</taxon>
        <taxon>Rhodofomes</taxon>
    </lineage>
</organism>
<evidence type="ECO:0000313" key="6">
    <source>
        <dbReference type="Proteomes" id="UP000298390"/>
    </source>
</evidence>
<dbReference type="SUPFAM" id="SSF46785">
    <property type="entry name" value="Winged helix' DNA-binding domain"/>
    <property type="match status" value="1"/>
</dbReference>
<evidence type="ECO:0000256" key="1">
    <source>
        <dbReference type="ARBA" id="ARBA00023125"/>
    </source>
</evidence>
<dbReference type="GO" id="GO:0000981">
    <property type="term" value="F:DNA-binding transcription factor activity, RNA polymerase II-specific"/>
    <property type="evidence" value="ECO:0007669"/>
    <property type="project" value="TreeGrafter"/>
</dbReference>
<dbReference type="PROSITE" id="PS50039">
    <property type="entry name" value="FORK_HEAD_3"/>
    <property type="match status" value="1"/>
</dbReference>
<reference evidence="5 6" key="1">
    <citation type="submission" date="2019-01" db="EMBL/GenBank/DDBJ databases">
        <title>Genome sequencing of the rare red list fungi Fomitopsis rosea.</title>
        <authorList>
            <person name="Buettner E."/>
            <person name="Kellner H."/>
        </authorList>
    </citation>
    <scope>NUCLEOTIDE SEQUENCE [LARGE SCALE GENOMIC DNA]</scope>
    <source>
        <strain evidence="5 6">DSM 105464</strain>
    </source>
</reference>
<dbReference type="PRINTS" id="PR00053">
    <property type="entry name" value="FORKHEAD"/>
</dbReference>
<comment type="caution">
    <text evidence="5">The sequence shown here is derived from an EMBL/GenBank/DDBJ whole genome shotgun (WGS) entry which is preliminary data.</text>
</comment>
<gene>
    <name evidence="5" type="ORF">EVJ58_g9586</name>
</gene>
<feature type="domain" description="Fork-head" evidence="4">
    <location>
        <begin position="34"/>
        <end position="123"/>
    </location>
</feature>
<dbReference type="STRING" id="34475.A0A4Y9XSA2"/>
<keyword evidence="2" id="KW-0539">Nucleus</keyword>
<dbReference type="SMART" id="SM00339">
    <property type="entry name" value="FH"/>
    <property type="match status" value="1"/>
</dbReference>
<feature type="region of interest" description="Disordered" evidence="3">
    <location>
        <begin position="134"/>
        <end position="175"/>
    </location>
</feature>
<dbReference type="InterPro" id="IPR001766">
    <property type="entry name" value="Fork_head_dom"/>
</dbReference>
<dbReference type="PANTHER" id="PTHR11829:SF343">
    <property type="entry name" value="FORK-HEAD DOMAIN-CONTAINING PROTEIN"/>
    <property type="match status" value="1"/>
</dbReference>
<evidence type="ECO:0000256" key="3">
    <source>
        <dbReference type="SAM" id="MobiDB-lite"/>
    </source>
</evidence>
<protein>
    <recommendedName>
        <fullName evidence="4">Fork-head domain-containing protein</fullName>
    </recommendedName>
</protein>
<dbReference type="Proteomes" id="UP000298390">
    <property type="component" value="Unassembled WGS sequence"/>
</dbReference>
<evidence type="ECO:0000313" key="5">
    <source>
        <dbReference type="EMBL" id="TFY53194.1"/>
    </source>
</evidence>
<dbReference type="Pfam" id="PF00250">
    <property type="entry name" value="Forkhead"/>
    <property type="match status" value="1"/>
</dbReference>
<dbReference type="InterPro" id="IPR036390">
    <property type="entry name" value="WH_DNA-bd_sf"/>
</dbReference>
<dbReference type="EMBL" id="SEKV01000858">
    <property type="protein sequence ID" value="TFY53194.1"/>
    <property type="molecule type" value="Genomic_DNA"/>
</dbReference>
<dbReference type="PANTHER" id="PTHR11829">
    <property type="entry name" value="FORKHEAD BOX PROTEIN"/>
    <property type="match status" value="1"/>
</dbReference>
<dbReference type="GO" id="GO:0005634">
    <property type="term" value="C:nucleus"/>
    <property type="evidence" value="ECO:0007669"/>
    <property type="project" value="UniProtKB-SubCell"/>
</dbReference>
<feature type="region of interest" description="Disordered" evidence="3">
    <location>
        <begin position="235"/>
        <end position="283"/>
    </location>
</feature>
<dbReference type="GO" id="GO:0000978">
    <property type="term" value="F:RNA polymerase II cis-regulatory region sequence-specific DNA binding"/>
    <property type="evidence" value="ECO:0007669"/>
    <property type="project" value="TreeGrafter"/>
</dbReference>
<dbReference type="AlphaFoldDB" id="A0A4Y9XSA2"/>
<feature type="DNA-binding region" description="Fork-head" evidence="2">
    <location>
        <begin position="34"/>
        <end position="123"/>
    </location>
</feature>
<evidence type="ECO:0000259" key="4">
    <source>
        <dbReference type="PROSITE" id="PS50039"/>
    </source>
</evidence>
<comment type="subcellular location">
    <subcellularLocation>
        <location evidence="2">Nucleus</location>
    </subcellularLocation>
</comment>
<dbReference type="Gene3D" id="1.10.10.10">
    <property type="entry name" value="Winged helix-like DNA-binding domain superfamily/Winged helix DNA-binding domain"/>
    <property type="match status" value="1"/>
</dbReference>
<evidence type="ECO:0000256" key="2">
    <source>
        <dbReference type="PROSITE-ProRule" id="PRU00089"/>
    </source>
</evidence>
<name>A0A4Y9XSA2_9APHY</name>